<dbReference type="HOGENOM" id="CLU_1515755_0_0_10"/>
<reference evidence="2" key="2">
    <citation type="submission" date="2011-02" db="EMBL/GenBank/DDBJ databases">
        <title>The complete genome of Fluviicola taffensis DSM 16823.</title>
        <authorList>
            <consortium name="US DOE Joint Genome Institute (JGI-PGF)"/>
            <person name="Lucas S."/>
            <person name="Copeland A."/>
            <person name="Lapidus A."/>
            <person name="Bruce D."/>
            <person name="Goodwin L."/>
            <person name="Pitluck S."/>
            <person name="Kyrpides N."/>
            <person name="Mavromatis K."/>
            <person name="Ivanova N."/>
            <person name="Mikhailova N."/>
            <person name="Pagani I."/>
            <person name="Chertkov O."/>
            <person name="Detter J.C."/>
            <person name="Han C."/>
            <person name="Tapia R."/>
            <person name="Land M."/>
            <person name="Hauser L."/>
            <person name="Markowitz V."/>
            <person name="Cheng J.-F."/>
            <person name="Hugenholtz P."/>
            <person name="Woyke T."/>
            <person name="Wu D."/>
            <person name="Tindall B."/>
            <person name="Pomrenke H.G."/>
            <person name="Brambilla E."/>
            <person name="Klenk H.-P."/>
            <person name="Eisen J.A."/>
        </authorList>
    </citation>
    <scope>NUCLEOTIDE SEQUENCE [LARGE SCALE GENOMIC DNA]</scope>
    <source>
        <strain evidence="2">DSM 16823 / RW262 / RW262</strain>
    </source>
</reference>
<evidence type="ECO:0000313" key="1">
    <source>
        <dbReference type="EMBL" id="AEA42157.1"/>
    </source>
</evidence>
<dbReference type="OrthoDB" id="4301792at2"/>
<sequence length="177" mass="20842" precursor="true">MNKILTATFSILIVCFITNGQITTELTFPDSNLVFKTDSFEGVIYGNNFKIRQKMDSLKTIEIDPLRIFAKSQNSMRFVPELESIIQIEKELKSFMTNKDIFISDSLNCYTKQYLGYVIGKGDSIIYINCFFDNKIKEQGFWKGNHVLVYDGWHYYFNVRYNLRTKTFFDLFINGFR</sequence>
<dbReference type="Proteomes" id="UP000007463">
    <property type="component" value="Chromosome"/>
</dbReference>
<evidence type="ECO:0000313" key="2">
    <source>
        <dbReference type="Proteomes" id="UP000007463"/>
    </source>
</evidence>
<name>F2IB74_FLUTR</name>
<keyword evidence="2" id="KW-1185">Reference proteome</keyword>
<dbReference type="KEGG" id="fte:Fluta_0147"/>
<protein>
    <submittedName>
        <fullName evidence="1">Uncharacterized protein</fullName>
    </submittedName>
</protein>
<gene>
    <name evidence="1" type="ordered locus">Fluta_0147</name>
</gene>
<dbReference type="STRING" id="755732.Fluta_0147"/>
<accession>F2IB74</accession>
<dbReference type="eggNOG" id="ENOG5033D7P">
    <property type="taxonomic scope" value="Bacteria"/>
</dbReference>
<organism evidence="1 2">
    <name type="scientific">Fluviicola taffensis (strain DSM 16823 / NCIMB 13979 / RW262)</name>
    <dbReference type="NCBI Taxonomy" id="755732"/>
    <lineage>
        <taxon>Bacteria</taxon>
        <taxon>Pseudomonadati</taxon>
        <taxon>Bacteroidota</taxon>
        <taxon>Flavobacteriia</taxon>
        <taxon>Flavobacteriales</taxon>
        <taxon>Crocinitomicaceae</taxon>
        <taxon>Fluviicola</taxon>
    </lineage>
</organism>
<dbReference type="AlphaFoldDB" id="F2IB74"/>
<reference evidence="1 2" key="1">
    <citation type="journal article" date="2011" name="Stand. Genomic Sci.">
        <title>Complete genome sequence of the gliding freshwater bacterium Fluviicola taffensis type strain (RW262).</title>
        <authorList>
            <person name="Woyke T."/>
            <person name="Chertkov O."/>
            <person name="Lapidus A."/>
            <person name="Nolan M."/>
            <person name="Lucas S."/>
            <person name="Del Rio T.G."/>
            <person name="Tice H."/>
            <person name="Cheng J.F."/>
            <person name="Tapia R."/>
            <person name="Han C."/>
            <person name="Goodwin L."/>
            <person name="Pitluck S."/>
            <person name="Liolios K."/>
            <person name="Pagani I."/>
            <person name="Ivanova N."/>
            <person name="Huntemann M."/>
            <person name="Mavromatis K."/>
            <person name="Mikhailova N."/>
            <person name="Pati A."/>
            <person name="Chen A."/>
            <person name="Palaniappan K."/>
            <person name="Land M."/>
            <person name="Hauser L."/>
            <person name="Brambilla E.M."/>
            <person name="Rohde M."/>
            <person name="Mwirichia R."/>
            <person name="Sikorski J."/>
            <person name="Tindall B.J."/>
            <person name="Goker M."/>
            <person name="Bristow J."/>
            <person name="Eisen J.A."/>
            <person name="Markowitz V."/>
            <person name="Hugenholtz P."/>
            <person name="Klenk H.P."/>
            <person name="Kyrpides N.C."/>
        </authorList>
    </citation>
    <scope>NUCLEOTIDE SEQUENCE [LARGE SCALE GENOMIC DNA]</scope>
    <source>
        <strain evidence="2">DSM 16823 / RW262 / RW262</strain>
    </source>
</reference>
<dbReference type="EMBL" id="CP002542">
    <property type="protein sequence ID" value="AEA42157.1"/>
    <property type="molecule type" value="Genomic_DNA"/>
</dbReference>
<dbReference type="RefSeq" id="WP_013684931.1">
    <property type="nucleotide sequence ID" value="NC_015321.1"/>
</dbReference>
<proteinExistence type="predicted"/>